<dbReference type="InterPro" id="IPR029063">
    <property type="entry name" value="SAM-dependent_MTases_sf"/>
</dbReference>
<protein>
    <submittedName>
        <fullName evidence="1">Uncharacterized protein</fullName>
    </submittedName>
</protein>
<reference evidence="1" key="1">
    <citation type="submission" date="2007-06" db="EMBL/GenBank/DDBJ databases">
        <title>Full length cDNA sequences from Sitka Spruce (Picea sitchensis).</title>
        <authorList>
            <person name="Ralph S.G."/>
            <person name="Chun H.E."/>
            <person name="Liao N."/>
            <person name="Ali J."/>
            <person name="Reid K."/>
            <person name="Kolosova N."/>
            <person name="Cooper N."/>
            <person name="Cullis C."/>
            <person name="Jancsik S."/>
            <person name="Moore R."/>
            <person name="Mayo M."/>
            <person name="Wagner S."/>
            <person name="Holt R.A."/>
            <person name="Jones S.J.M."/>
            <person name="Marra M.A."/>
            <person name="Ritland C.E."/>
            <person name="Ritland K."/>
            <person name="Bohlmann J."/>
        </authorList>
    </citation>
    <scope>NUCLEOTIDE SEQUENCE</scope>
    <source>
        <tissue evidence="1">Green portion of the leader tissue</tissue>
    </source>
</reference>
<dbReference type="Gene3D" id="3.40.50.150">
    <property type="entry name" value="Vaccinia Virus protein VP39"/>
    <property type="match status" value="1"/>
</dbReference>
<dbReference type="AlphaFoldDB" id="B8LN32"/>
<dbReference type="SUPFAM" id="SSF53335">
    <property type="entry name" value="S-adenosyl-L-methionine-dependent methyltransferases"/>
    <property type="match status" value="1"/>
</dbReference>
<proteinExistence type="evidence at transcript level"/>
<dbReference type="Pfam" id="PF03492">
    <property type="entry name" value="Methyltransf_7"/>
    <property type="match status" value="1"/>
</dbReference>
<dbReference type="InterPro" id="IPR005299">
    <property type="entry name" value="MeTrfase_7"/>
</dbReference>
<accession>B8LN32</accession>
<name>B8LN32_PICSI</name>
<sequence length="223" mass="25156">MALHWLSEVPQAVVKKGSPLYNKGRVWINRGRQNIAEAYSKQSEKDLNVFIKCRAREMAAGAVLFLCMMGRPDTWSPVQQVSVGGEFCGQDFEDAWDELVTQGIISADLRDSFNLPWYFPNADEVREAVEKCGAFEIESLQVCEGVPSMPEEDFEEYIKDPKMFGRMKSNLVKSFVGSLVEAHIGKERTEMFFQVFAEKAAALLPYNPPSRLVTCTVASLIRK</sequence>
<dbReference type="PANTHER" id="PTHR31009">
    <property type="entry name" value="S-ADENOSYL-L-METHIONINE:CARBOXYL METHYLTRANSFERASE FAMILY PROTEIN"/>
    <property type="match status" value="1"/>
</dbReference>
<organism evidence="1">
    <name type="scientific">Picea sitchensis</name>
    <name type="common">Sitka spruce</name>
    <name type="synonym">Pinus sitchensis</name>
    <dbReference type="NCBI Taxonomy" id="3332"/>
    <lineage>
        <taxon>Eukaryota</taxon>
        <taxon>Viridiplantae</taxon>
        <taxon>Streptophyta</taxon>
        <taxon>Embryophyta</taxon>
        <taxon>Tracheophyta</taxon>
        <taxon>Spermatophyta</taxon>
        <taxon>Pinopsida</taxon>
        <taxon>Pinidae</taxon>
        <taxon>Conifers I</taxon>
        <taxon>Pinales</taxon>
        <taxon>Pinaceae</taxon>
        <taxon>Picea</taxon>
    </lineage>
</organism>
<evidence type="ECO:0000313" key="1">
    <source>
        <dbReference type="EMBL" id="ABR17062.1"/>
    </source>
</evidence>
<dbReference type="GO" id="GO:0008168">
    <property type="term" value="F:methyltransferase activity"/>
    <property type="evidence" value="ECO:0007669"/>
    <property type="project" value="InterPro"/>
</dbReference>
<dbReference type="Gene3D" id="1.10.1200.220">
    <property type="match status" value="1"/>
</dbReference>
<dbReference type="EMBL" id="EF677223">
    <property type="protein sequence ID" value="ABR17062.1"/>
    <property type="molecule type" value="mRNA"/>
</dbReference>